<dbReference type="Pfam" id="PF05699">
    <property type="entry name" value="Dimer_Tnp_hAT"/>
    <property type="match status" value="1"/>
</dbReference>
<dbReference type="InterPro" id="IPR012337">
    <property type="entry name" value="RNaseH-like_sf"/>
</dbReference>
<dbReference type="AlphaFoldDB" id="A0AAV0WQQ8"/>
<sequence>MFNVVGFEPEFKALFLNLNVEDFWIKLNSFEKDDKYPFKDVSNFLLTVLSLHQSNVSCERIFSQINLIKTKQRNCLNTATLNGILCAKEFTKKSECHKIDITKTMIGMVNSNMYNHINNDTDNSIEFVED</sequence>
<dbReference type="EMBL" id="CARXXK010000002">
    <property type="protein sequence ID" value="CAI6358395.1"/>
    <property type="molecule type" value="Genomic_DNA"/>
</dbReference>
<evidence type="ECO:0000313" key="3">
    <source>
        <dbReference type="Proteomes" id="UP001160148"/>
    </source>
</evidence>
<dbReference type="GO" id="GO:0046983">
    <property type="term" value="F:protein dimerization activity"/>
    <property type="evidence" value="ECO:0007669"/>
    <property type="project" value="InterPro"/>
</dbReference>
<organism evidence="2 3">
    <name type="scientific">Macrosiphum euphorbiae</name>
    <name type="common">potato aphid</name>
    <dbReference type="NCBI Taxonomy" id="13131"/>
    <lineage>
        <taxon>Eukaryota</taxon>
        <taxon>Metazoa</taxon>
        <taxon>Ecdysozoa</taxon>
        <taxon>Arthropoda</taxon>
        <taxon>Hexapoda</taxon>
        <taxon>Insecta</taxon>
        <taxon>Pterygota</taxon>
        <taxon>Neoptera</taxon>
        <taxon>Paraneoptera</taxon>
        <taxon>Hemiptera</taxon>
        <taxon>Sternorrhyncha</taxon>
        <taxon>Aphidomorpha</taxon>
        <taxon>Aphidoidea</taxon>
        <taxon>Aphididae</taxon>
        <taxon>Macrosiphini</taxon>
        <taxon>Macrosiphum</taxon>
    </lineage>
</organism>
<evidence type="ECO:0000259" key="1">
    <source>
        <dbReference type="Pfam" id="PF05699"/>
    </source>
</evidence>
<name>A0AAV0WQQ8_9HEMI</name>
<gene>
    <name evidence="2" type="ORF">MEUPH1_LOCUS13911</name>
</gene>
<dbReference type="SUPFAM" id="SSF53098">
    <property type="entry name" value="Ribonuclease H-like"/>
    <property type="match status" value="1"/>
</dbReference>
<protein>
    <recommendedName>
        <fullName evidence="1">HAT C-terminal dimerisation domain-containing protein</fullName>
    </recommendedName>
</protein>
<feature type="domain" description="HAT C-terminal dimerisation" evidence="1">
    <location>
        <begin position="18"/>
        <end position="89"/>
    </location>
</feature>
<dbReference type="Proteomes" id="UP001160148">
    <property type="component" value="Unassembled WGS sequence"/>
</dbReference>
<proteinExistence type="predicted"/>
<dbReference type="InterPro" id="IPR008906">
    <property type="entry name" value="HATC_C_dom"/>
</dbReference>
<accession>A0AAV0WQQ8</accession>
<reference evidence="2 3" key="1">
    <citation type="submission" date="2023-01" db="EMBL/GenBank/DDBJ databases">
        <authorList>
            <person name="Whitehead M."/>
        </authorList>
    </citation>
    <scope>NUCLEOTIDE SEQUENCE [LARGE SCALE GENOMIC DNA]</scope>
</reference>
<keyword evidence="3" id="KW-1185">Reference proteome</keyword>
<evidence type="ECO:0000313" key="2">
    <source>
        <dbReference type="EMBL" id="CAI6358395.1"/>
    </source>
</evidence>
<comment type="caution">
    <text evidence="2">The sequence shown here is derived from an EMBL/GenBank/DDBJ whole genome shotgun (WGS) entry which is preliminary data.</text>
</comment>